<dbReference type="OMA" id="MARDIEQ"/>
<dbReference type="EMBL" id="JABCRI010000015">
    <property type="protein sequence ID" value="KAF8393458.1"/>
    <property type="molecule type" value="Genomic_DNA"/>
</dbReference>
<evidence type="ECO:0000313" key="4">
    <source>
        <dbReference type="Proteomes" id="UP000655225"/>
    </source>
</evidence>
<evidence type="ECO:0000256" key="1">
    <source>
        <dbReference type="SAM" id="MobiDB-lite"/>
    </source>
</evidence>
<keyword evidence="2" id="KW-1133">Transmembrane helix</keyword>
<protein>
    <submittedName>
        <fullName evidence="3">Uncharacterized protein</fullName>
    </submittedName>
</protein>
<keyword evidence="2" id="KW-0812">Transmembrane</keyword>
<feature type="compositionally biased region" description="Polar residues" evidence="1">
    <location>
        <begin position="134"/>
        <end position="144"/>
    </location>
</feature>
<feature type="region of interest" description="Disordered" evidence="1">
    <location>
        <begin position="1"/>
        <end position="42"/>
    </location>
</feature>
<reference evidence="3 4" key="1">
    <citation type="submission" date="2020-04" db="EMBL/GenBank/DDBJ databases">
        <title>Plant Genome Project.</title>
        <authorList>
            <person name="Zhang R.-G."/>
        </authorList>
    </citation>
    <scope>NUCLEOTIDE SEQUENCE [LARGE SCALE GENOMIC DNA]</scope>
    <source>
        <strain evidence="3">YNK0</strain>
        <tissue evidence="3">Leaf</tissue>
    </source>
</reference>
<keyword evidence="2" id="KW-0472">Membrane</keyword>
<evidence type="ECO:0000256" key="2">
    <source>
        <dbReference type="SAM" id="Phobius"/>
    </source>
</evidence>
<dbReference type="PANTHER" id="PTHR34775">
    <property type="entry name" value="TRANSMEMBRANE PROTEIN"/>
    <property type="match status" value="1"/>
</dbReference>
<feature type="region of interest" description="Disordered" evidence="1">
    <location>
        <begin position="650"/>
        <end position="682"/>
    </location>
</feature>
<dbReference type="Proteomes" id="UP000655225">
    <property type="component" value="Unassembled WGS sequence"/>
</dbReference>
<feature type="compositionally biased region" description="Acidic residues" evidence="1">
    <location>
        <begin position="237"/>
        <end position="249"/>
    </location>
</feature>
<dbReference type="AlphaFoldDB" id="A0A834YVK4"/>
<feature type="compositionally biased region" description="Low complexity" evidence="1">
    <location>
        <begin position="8"/>
        <end position="23"/>
    </location>
</feature>
<gene>
    <name evidence="3" type="ORF">HHK36_021702</name>
</gene>
<sequence length="741" mass="83260">MDSHKKNLLSSTPIKPSSIPKPSLSEDDVEINENDQSLHQIGSKLHIPKKSMTKNFMSPTISAASKAAMPRKKILVERNGASSPILPDTHVQKTLHTDSRVSSADLGYDSISGYSSQVTPISYRVSESDDDDQNTFVPESSSQPYDPLKNYLSPRPRFLRYKPNRRLGFLLGRHSELREGEDGFRVSGCVSLESKKSIEEETSIEDYGKSSTSSSSLEGFEKQDGLSPEPLKNEEIHEGEDDDLEDVEVEEEERPWHLIEVLKYLLLLGVLILSTLYISSMNSPKHPPALEASWDFKEGYLKIKNHLFQATVENFIMGSNFFEQKLEKFNGLRELNETIDDEGIEKDEIVKQEMRETDEISDTMSGVLEIQGREFADVSDHEMEKAEEVFDKMDEILKPQVTETAEIYESLQVSQTLFISEWGDDQNSEFGIYSTSESISKAAQDIDESVSKATERVTTYEGIGIDEVVEPEMEKVENITEGMHELFRLQGREAMEITQASQKQFMLERMVNENKDSDIPTTSNTQVNSEKDEIIRPMKASSNSKVAIGVSILSVIMASLISGFFYFKRRKMSVKDSSLIVQPFPEPPVVVENSILALPSKEEQIEKVESYPNPSSSVHSKEIYQSRAPTVELLGEYVVGGEVSSSHKSRAIQSKMIESQESNFSVSQEKRSRSKVPSFSNDLHPSLSDFSATGSPSYGSFTVQGKIVRKKEGENGEEMPKVITTPVRRSSRIHNRMVMSP</sequence>
<dbReference type="PANTHER" id="PTHR34775:SF6">
    <property type="entry name" value="TRANSMEMBRANE PROTEIN"/>
    <property type="match status" value="1"/>
</dbReference>
<name>A0A834YVK4_TETSI</name>
<organism evidence="3 4">
    <name type="scientific">Tetracentron sinense</name>
    <name type="common">Spur-leaf</name>
    <dbReference type="NCBI Taxonomy" id="13715"/>
    <lineage>
        <taxon>Eukaryota</taxon>
        <taxon>Viridiplantae</taxon>
        <taxon>Streptophyta</taxon>
        <taxon>Embryophyta</taxon>
        <taxon>Tracheophyta</taxon>
        <taxon>Spermatophyta</taxon>
        <taxon>Magnoliopsida</taxon>
        <taxon>Trochodendrales</taxon>
        <taxon>Trochodendraceae</taxon>
        <taxon>Tetracentron</taxon>
    </lineage>
</organism>
<dbReference type="OrthoDB" id="1938687at2759"/>
<keyword evidence="4" id="KW-1185">Reference proteome</keyword>
<feature type="region of interest" description="Disordered" evidence="1">
    <location>
        <begin position="126"/>
        <end position="149"/>
    </location>
</feature>
<comment type="caution">
    <text evidence="3">The sequence shown here is derived from an EMBL/GenBank/DDBJ whole genome shotgun (WGS) entry which is preliminary data.</text>
</comment>
<accession>A0A834YVK4</accession>
<proteinExistence type="predicted"/>
<feature type="region of interest" description="Disordered" evidence="1">
    <location>
        <begin position="200"/>
        <end position="249"/>
    </location>
</feature>
<feature type="transmembrane region" description="Helical" evidence="2">
    <location>
        <begin position="546"/>
        <end position="567"/>
    </location>
</feature>
<evidence type="ECO:0000313" key="3">
    <source>
        <dbReference type="EMBL" id="KAF8393458.1"/>
    </source>
</evidence>
<feature type="compositionally biased region" description="Polar residues" evidence="1">
    <location>
        <begin position="656"/>
        <end position="667"/>
    </location>
</feature>